<evidence type="ECO:0000313" key="3">
    <source>
        <dbReference type="Proteomes" id="UP001220509"/>
    </source>
</evidence>
<organism evidence="2 3">
    <name type="scientific">Paenibacillus kyungheensis</name>
    <dbReference type="NCBI Taxonomy" id="1452732"/>
    <lineage>
        <taxon>Bacteria</taxon>
        <taxon>Bacillati</taxon>
        <taxon>Bacillota</taxon>
        <taxon>Bacilli</taxon>
        <taxon>Bacillales</taxon>
        <taxon>Paenibacillaceae</taxon>
        <taxon>Paenibacillus</taxon>
    </lineage>
</organism>
<dbReference type="InterPro" id="IPR053154">
    <property type="entry name" value="c-di-AMP_regulator"/>
</dbReference>
<name>A0AAX3LZY6_9BACL</name>
<sequence>MMDKWINNNTVAKVLALVVSILLWVMVHLDGGAASIRTTSVSSAMGTNVIDNVQVQAYGFDEDKYVLKSLDPTRVSIQVRGQQSDLTSYFSSESYKVKVDLSQVTQAGTMTLPLIPELPASVQYVSMSPSTVKVTIEEKTSNAFVPEIVTQGEPATGNQAGDPVITDGTDKVSVTLPQSRLEDVQKVQGVVNIEGATDTVSKTVSLIVYAKDGSVIKDAVVSPASVKVEVPIGTSVKTLPLNLSYTGELPNSLILANTEASVNEVTVYGSEKSLAALGDSITATVDLGSIKEAGTTNLTVKLDIPEGADRIAPSTVQVKITAESFSQKDVTNIPVIFKGTSDNYTNVITDPANQQVTLNVKGTPEALEALKPSDIEVSANISGRKPGTYKIPVQVILPDTIALSDPANTPTVTVTISEKTDNTTPKDPADTDNSGTGTTDGTGSGSGTDSGTGTGTGGTTTPDTSNPGTTTPSEETPTTPEGTTPEQNPESNGSAGAENGGTTTIPPDNSSNNTNSNSTTSEAATSTKAVFPSTYR</sequence>
<feature type="compositionally biased region" description="Polar residues" evidence="1">
    <location>
        <begin position="414"/>
        <end position="425"/>
    </location>
</feature>
<feature type="region of interest" description="Disordered" evidence="1">
    <location>
        <begin position="414"/>
        <end position="536"/>
    </location>
</feature>
<dbReference type="PANTHER" id="PTHR37804:SF1">
    <property type="entry name" value="CDAA REGULATORY PROTEIN CDAR"/>
    <property type="match status" value="1"/>
</dbReference>
<dbReference type="InterPro" id="IPR012505">
    <property type="entry name" value="YbbR"/>
</dbReference>
<dbReference type="Proteomes" id="UP001220509">
    <property type="component" value="Chromosome"/>
</dbReference>
<reference evidence="2 3" key="1">
    <citation type="submission" date="2023-02" db="EMBL/GenBank/DDBJ databases">
        <title>Genome sequence of Paenibacillus kyungheensis KACC 18744.</title>
        <authorList>
            <person name="Kim S."/>
            <person name="Heo J."/>
            <person name="Kwon S.-W."/>
        </authorList>
    </citation>
    <scope>NUCLEOTIDE SEQUENCE [LARGE SCALE GENOMIC DNA]</scope>
    <source>
        <strain evidence="2 3">KACC 18744</strain>
    </source>
</reference>
<feature type="compositionally biased region" description="Gly residues" evidence="1">
    <location>
        <begin position="438"/>
        <end position="458"/>
    </location>
</feature>
<keyword evidence="3" id="KW-1185">Reference proteome</keyword>
<dbReference type="Gene3D" id="2.170.120.30">
    <property type="match status" value="2"/>
</dbReference>
<dbReference type="Gene3D" id="2.170.120.40">
    <property type="entry name" value="YbbR-like domain"/>
    <property type="match status" value="2"/>
</dbReference>
<feature type="compositionally biased region" description="Low complexity" evidence="1">
    <location>
        <begin position="509"/>
        <end position="527"/>
    </location>
</feature>
<dbReference type="Pfam" id="PF07949">
    <property type="entry name" value="YbbR"/>
    <property type="match status" value="4"/>
</dbReference>
<protein>
    <submittedName>
        <fullName evidence="2">CdaR family protein</fullName>
    </submittedName>
</protein>
<accession>A0AAX3LZY6</accession>
<proteinExistence type="predicted"/>
<dbReference type="RefSeq" id="WP_273613653.1">
    <property type="nucleotide sequence ID" value="NZ_CP117416.1"/>
</dbReference>
<dbReference type="PANTHER" id="PTHR37804">
    <property type="entry name" value="CDAA REGULATORY PROTEIN CDAR"/>
    <property type="match status" value="1"/>
</dbReference>
<dbReference type="AlphaFoldDB" id="A0AAX3LZY6"/>
<dbReference type="KEGG" id="pka:PQ456_18950"/>
<gene>
    <name evidence="2" type="ORF">PQ456_18950</name>
</gene>
<evidence type="ECO:0000313" key="2">
    <source>
        <dbReference type="EMBL" id="WCT55218.1"/>
    </source>
</evidence>
<dbReference type="EMBL" id="CP117416">
    <property type="protein sequence ID" value="WCT55218.1"/>
    <property type="molecule type" value="Genomic_DNA"/>
</dbReference>
<feature type="compositionally biased region" description="Low complexity" evidence="1">
    <location>
        <begin position="459"/>
        <end position="490"/>
    </location>
</feature>
<evidence type="ECO:0000256" key="1">
    <source>
        <dbReference type="SAM" id="MobiDB-lite"/>
    </source>
</evidence>